<accession>A0ABQ6N5C4</accession>
<dbReference type="EMBL" id="BRYB01000907">
    <property type="protein sequence ID" value="GMI40085.1"/>
    <property type="molecule type" value="Genomic_DNA"/>
</dbReference>
<dbReference type="PANTHER" id="PTHR37848:SF1">
    <property type="entry name" value="SUN DOMAIN-CONTAINING PROTEIN"/>
    <property type="match status" value="1"/>
</dbReference>
<sequence length="371" mass="41979">MPSAPPLSSLRDTYTHATGDRRPEPLGRRHDDLCAVRSPSGHPAPSSSGRWWSPQQLDKLVEGNASCPHDHYYQAAADGGPSSGPPSGSIPVAVPVAVPADSDPIFFTDEQMPVYSTPPPPSVAEASFDGFEGVSSSDPLLHMDESGEELLNFLTTWNTRPRQTIRVHGYHEEERRRYETREDDEGRTFEEVVYYMEHVTDFDYHIDISHFIFPFGYVCAADDDDEGVTVPDVIQEFLQQDHPLKELVMEKTINDFDFFALEAMIEGYLRSQGWYRGLSVSFPRANHKVRVWKRSCISNFWENPCGKVLCYLSLVGCCVVHCLKCRHRNTGVISEYRIDYHPLQVFETIKGQLWCPGLGEQILSSVLSSFW</sequence>
<evidence type="ECO:0000313" key="2">
    <source>
        <dbReference type="EMBL" id="GMI40085.1"/>
    </source>
</evidence>
<reference evidence="2 3" key="1">
    <citation type="journal article" date="2023" name="Commun. Biol.">
        <title>Genome analysis of Parmales, the sister group of diatoms, reveals the evolutionary specialization of diatoms from phago-mixotrophs to photoautotrophs.</title>
        <authorList>
            <person name="Ban H."/>
            <person name="Sato S."/>
            <person name="Yoshikawa S."/>
            <person name="Yamada K."/>
            <person name="Nakamura Y."/>
            <person name="Ichinomiya M."/>
            <person name="Sato N."/>
            <person name="Blanc-Mathieu R."/>
            <person name="Endo H."/>
            <person name="Kuwata A."/>
            <person name="Ogata H."/>
        </authorList>
    </citation>
    <scope>NUCLEOTIDE SEQUENCE [LARGE SCALE GENOMIC DNA]</scope>
</reference>
<feature type="region of interest" description="Disordered" evidence="1">
    <location>
        <begin position="1"/>
        <end position="57"/>
    </location>
</feature>
<evidence type="ECO:0000256" key="1">
    <source>
        <dbReference type="SAM" id="MobiDB-lite"/>
    </source>
</evidence>
<comment type="caution">
    <text evidence="2">The sequence shown here is derived from an EMBL/GenBank/DDBJ whole genome shotgun (WGS) entry which is preliminary data.</text>
</comment>
<gene>
    <name evidence="2" type="ORF">TeGR_g7555</name>
</gene>
<protein>
    <submittedName>
        <fullName evidence="2">Uncharacterized protein</fullName>
    </submittedName>
</protein>
<dbReference type="Proteomes" id="UP001165060">
    <property type="component" value="Unassembled WGS sequence"/>
</dbReference>
<feature type="compositionally biased region" description="Basic and acidic residues" evidence="1">
    <location>
        <begin position="18"/>
        <end position="34"/>
    </location>
</feature>
<dbReference type="PANTHER" id="PTHR37848">
    <property type="entry name" value="EXPRESSED PROTEIN"/>
    <property type="match status" value="1"/>
</dbReference>
<keyword evidence="3" id="KW-1185">Reference proteome</keyword>
<proteinExistence type="predicted"/>
<name>A0ABQ6N5C4_9STRA</name>
<organism evidence="2 3">
    <name type="scientific">Tetraparma gracilis</name>
    <dbReference type="NCBI Taxonomy" id="2962635"/>
    <lineage>
        <taxon>Eukaryota</taxon>
        <taxon>Sar</taxon>
        <taxon>Stramenopiles</taxon>
        <taxon>Ochrophyta</taxon>
        <taxon>Bolidophyceae</taxon>
        <taxon>Parmales</taxon>
        <taxon>Triparmaceae</taxon>
        <taxon>Tetraparma</taxon>
    </lineage>
</organism>
<feature type="compositionally biased region" description="Low complexity" evidence="1">
    <location>
        <begin position="38"/>
        <end position="49"/>
    </location>
</feature>
<evidence type="ECO:0000313" key="3">
    <source>
        <dbReference type="Proteomes" id="UP001165060"/>
    </source>
</evidence>